<dbReference type="SUPFAM" id="SSF53448">
    <property type="entry name" value="Nucleotide-diphospho-sugar transferases"/>
    <property type="match status" value="1"/>
</dbReference>
<dbReference type="EMBL" id="RJUR01000015">
    <property type="protein sequence ID" value="ROQ48079.1"/>
    <property type="molecule type" value="Genomic_DNA"/>
</dbReference>
<reference evidence="1 2" key="1">
    <citation type="submission" date="2018-11" db="EMBL/GenBank/DDBJ databases">
        <title>Genomic analyses of the natural microbiome of Caenorhabditis elegans.</title>
        <authorList>
            <person name="Samuel B."/>
        </authorList>
    </citation>
    <scope>NUCLEOTIDE SEQUENCE [LARGE SCALE GENOMIC DNA]</scope>
    <source>
        <strain evidence="1 2">BIGb0473</strain>
    </source>
</reference>
<sequence>MPLASPSARPQLIYLVFGAQTYHQEAQFSISSALANLHKTPGEPLDIQVFSDDPHPYRHLPVTVHALDADTRKAWSEPHGYHFRTKHVLLRQVLQDHENALLIDTDTFFHQSPIELFRRMQPGTLLCNAVGGKYGVNQQCALYQNLAGPLQARGLAKDGMPLLNSGVIGLYRQDAGLLDQSIALMDEFYPLAPRAYTLEEFCLAVAAHDTLNVQECPDLIHHYWSRKQLFRAKIQAWLNKHGSDPLSTQAMADIAQVNTQLPRPPLLQRLHCKLLGLLLPARQRQFMRELAYGCHPYANEFDRACAQAWWEKALENVERRQGKPACANQLGQWFRHPGMRLALGRQLPIVKAHLEQRREG</sequence>
<protein>
    <recommendedName>
        <fullName evidence="3">Nucleotide-diphospho-sugar transferase domain-containing protein</fullName>
    </recommendedName>
</protein>
<dbReference type="InterPro" id="IPR029044">
    <property type="entry name" value="Nucleotide-diphossugar_trans"/>
</dbReference>
<organism evidence="1 2">
    <name type="scientific">Pseudomonas putida</name>
    <name type="common">Arthrobacter siderocapsulatus</name>
    <dbReference type="NCBI Taxonomy" id="303"/>
    <lineage>
        <taxon>Bacteria</taxon>
        <taxon>Pseudomonadati</taxon>
        <taxon>Pseudomonadota</taxon>
        <taxon>Gammaproteobacteria</taxon>
        <taxon>Pseudomonadales</taxon>
        <taxon>Pseudomonadaceae</taxon>
        <taxon>Pseudomonas</taxon>
    </lineage>
</organism>
<evidence type="ECO:0000313" key="1">
    <source>
        <dbReference type="EMBL" id="ROQ48079.1"/>
    </source>
</evidence>
<evidence type="ECO:0008006" key="3">
    <source>
        <dbReference type="Google" id="ProtNLM"/>
    </source>
</evidence>
<gene>
    <name evidence="1" type="ORF">EDF85_3810</name>
</gene>
<dbReference type="RefSeq" id="WP_123753311.1">
    <property type="nucleotide sequence ID" value="NZ_RJUR01000015.1"/>
</dbReference>
<comment type="caution">
    <text evidence="1">The sequence shown here is derived from an EMBL/GenBank/DDBJ whole genome shotgun (WGS) entry which is preliminary data.</text>
</comment>
<accession>A0A9X8EIB2</accession>
<proteinExistence type="predicted"/>
<dbReference type="AlphaFoldDB" id="A0A9X8EIB2"/>
<dbReference type="Proteomes" id="UP000269115">
    <property type="component" value="Unassembled WGS sequence"/>
</dbReference>
<evidence type="ECO:0000313" key="2">
    <source>
        <dbReference type="Proteomes" id="UP000269115"/>
    </source>
</evidence>
<name>A0A9X8EIB2_PSEPU</name>